<evidence type="ECO:0000256" key="11">
    <source>
        <dbReference type="ARBA" id="ARBA00022989"/>
    </source>
</evidence>
<dbReference type="Gene3D" id="4.10.900.10">
    <property type="entry name" value="TCF3-CBD (Catenin binding domain)"/>
    <property type="match status" value="1"/>
</dbReference>
<feature type="transmembrane region" description="Helical" evidence="17">
    <location>
        <begin position="585"/>
        <end position="611"/>
    </location>
</feature>
<dbReference type="FunFam" id="2.60.40.60:FF:000008">
    <property type="entry name" value="Cadherin 24"/>
    <property type="match status" value="1"/>
</dbReference>
<feature type="domain" description="Cadherin" evidence="18">
    <location>
        <begin position="366"/>
        <end position="470"/>
    </location>
</feature>
<accession>A0A8C2DUF2</accession>
<dbReference type="PRINTS" id="PR00205">
    <property type="entry name" value="CADHERIN"/>
</dbReference>
<dbReference type="GO" id="GO:0016342">
    <property type="term" value="C:catenin complex"/>
    <property type="evidence" value="ECO:0007669"/>
    <property type="project" value="TreeGrafter"/>
</dbReference>
<keyword evidence="5" id="KW-0479">Metal-binding</keyword>
<dbReference type="GO" id="GO:0005509">
    <property type="term" value="F:calcium ion binding"/>
    <property type="evidence" value="ECO:0007669"/>
    <property type="project" value="UniProtKB-UniRule"/>
</dbReference>
<dbReference type="SMART" id="SM00112">
    <property type="entry name" value="CA"/>
    <property type="match status" value="5"/>
</dbReference>
<evidence type="ECO:0000256" key="8">
    <source>
        <dbReference type="ARBA" id="ARBA00022837"/>
    </source>
</evidence>
<feature type="domain" description="Cadherin" evidence="18">
    <location>
        <begin position="144"/>
        <end position="252"/>
    </location>
</feature>
<protein>
    <recommendedName>
        <fullName evidence="18">Cadherin domain-containing protein</fullName>
    </recommendedName>
</protein>
<dbReference type="PANTHER" id="PTHR24027:SF273">
    <property type="entry name" value="CADHERIN-8"/>
    <property type="match status" value="1"/>
</dbReference>
<name>A0A8C2DUF2_CYPCA</name>
<reference evidence="19" key="1">
    <citation type="submission" date="2025-08" db="UniProtKB">
        <authorList>
            <consortium name="Ensembl"/>
        </authorList>
    </citation>
    <scope>IDENTIFICATION</scope>
</reference>
<dbReference type="FunFam" id="2.60.40.60:FF:000009">
    <property type="entry name" value="Cadherin 24"/>
    <property type="match status" value="1"/>
</dbReference>
<comment type="function">
    <text evidence="16">Cadherins are calcium-dependent cell adhesion proteins.</text>
</comment>
<evidence type="ECO:0000259" key="18">
    <source>
        <dbReference type="PROSITE" id="PS50268"/>
    </source>
</evidence>
<dbReference type="GO" id="GO:0016477">
    <property type="term" value="P:cell migration"/>
    <property type="evidence" value="ECO:0007669"/>
    <property type="project" value="TreeGrafter"/>
</dbReference>
<evidence type="ECO:0000256" key="9">
    <source>
        <dbReference type="ARBA" id="ARBA00022889"/>
    </source>
</evidence>
<dbReference type="GO" id="GO:0007156">
    <property type="term" value="P:homophilic cell adhesion via plasma membrane adhesion molecules"/>
    <property type="evidence" value="ECO:0007669"/>
    <property type="project" value="InterPro"/>
</dbReference>
<dbReference type="GO" id="GO:0043083">
    <property type="term" value="C:synaptic cleft"/>
    <property type="evidence" value="ECO:0007669"/>
    <property type="project" value="TreeGrafter"/>
</dbReference>
<dbReference type="FunFam" id="4.10.900.10:FF:000001">
    <property type="entry name" value="Cadherin 2"/>
    <property type="match status" value="1"/>
</dbReference>
<sequence>VTIQLSVSWSTPDFWRGTMIPRNRPSEGQRILSRAKRGWVWNQMFVLEEFSGPDPILVGRLHTDLDMGNKNIKYVLAGEGAGTIFAINERTGDIHAMKRLDREEKAEYTLTAQVIDRDTDKPLEPPSEFIIKVQDINDNPPQFIEGPYKGSVPEMSQVGTSVTRVTATDADDPVYGNSARLVYSILEGQPYFSIDQTTAIIRVALAGMDREMREEYLVVIQAKDMGGHMGGLSGTTTVTVTLTDINDNPPKFSKGSYEFTIPEDLGIGKPGGRVKANDRDIGENAKSAYSIIGGDERDVFEIVTDAQTQEGILRLKKPLDFESKKSYNLTVVATNIRADSITGGPYMDQATVKIIIEDADEPPVFTKSAYLFDVHENAAINTVIGAVAARDQDATHSQVRYFIDRHTDLERQFNINVDDGKITLAKPLDRETDMWHNITVTATEVRNHSQISRAIVAIKVLDINDNAPEFATEYEAFLCENGKPGQVIQTISAVDKDNPSQGHTFHYRLEMLNNPNFTIKNNLNNSISVLAKHDSFRRQKQETYLLPIVVTDDGEPPMSSTNTLTIRVCGCSRDGTVQSCNVEAFVLPIGLSMGALIWMFLCLSVIVVLFVTLRRHKNEPLIIKDDEDVRENIIRYDDEGGGEEDTEAFDIATLQNPDGINGYLPRKDIKPDLQFMPRQGQHSGPNGVDVDEFINVRLHEADNDPTAPPYDSIQIYGYEGRGSIAGSLSSLETASSDSDQNYDYLREWGPRFRRLGELYSVGESDKET</sequence>
<evidence type="ECO:0000256" key="6">
    <source>
        <dbReference type="ARBA" id="ARBA00022729"/>
    </source>
</evidence>
<dbReference type="GO" id="GO:0045296">
    <property type="term" value="F:cadherin binding"/>
    <property type="evidence" value="ECO:0007669"/>
    <property type="project" value="TreeGrafter"/>
</dbReference>
<dbReference type="FunFam" id="2.60.40.60:FF:000014">
    <property type="entry name" value="Cadherin 8"/>
    <property type="match status" value="1"/>
</dbReference>
<gene>
    <name evidence="19" type="primary">LOC109076788</name>
</gene>
<dbReference type="GO" id="GO:0007043">
    <property type="term" value="P:cell-cell junction assembly"/>
    <property type="evidence" value="ECO:0007669"/>
    <property type="project" value="TreeGrafter"/>
</dbReference>
<keyword evidence="7" id="KW-0677">Repeat</keyword>
<evidence type="ECO:0000256" key="16">
    <source>
        <dbReference type="RuleBase" id="RU004357"/>
    </source>
</evidence>
<evidence type="ECO:0000256" key="1">
    <source>
        <dbReference type="ARBA" id="ARBA00004251"/>
    </source>
</evidence>
<dbReference type="GO" id="GO:0043679">
    <property type="term" value="C:axon terminus"/>
    <property type="evidence" value="ECO:0007669"/>
    <property type="project" value="TreeGrafter"/>
</dbReference>
<dbReference type="InterPro" id="IPR020894">
    <property type="entry name" value="Cadherin_CS"/>
</dbReference>
<evidence type="ECO:0000256" key="5">
    <source>
        <dbReference type="ARBA" id="ARBA00022723"/>
    </source>
</evidence>
<evidence type="ECO:0000256" key="7">
    <source>
        <dbReference type="ARBA" id="ARBA00022737"/>
    </source>
</evidence>
<feature type="domain" description="Cadherin" evidence="18">
    <location>
        <begin position="253"/>
        <end position="365"/>
    </location>
</feature>
<evidence type="ECO:0000256" key="10">
    <source>
        <dbReference type="ARBA" id="ARBA00022949"/>
    </source>
</evidence>
<dbReference type="AlphaFoldDB" id="A0A8C2DUF2"/>
<feature type="domain" description="Cadherin" evidence="18">
    <location>
        <begin position="470"/>
        <end position="585"/>
    </location>
</feature>
<proteinExistence type="predicted"/>
<evidence type="ECO:0000256" key="3">
    <source>
        <dbReference type="ARBA" id="ARBA00022475"/>
    </source>
</evidence>
<dbReference type="InterPro" id="IPR027397">
    <property type="entry name" value="Catenin-bd_sf"/>
</dbReference>
<dbReference type="GO" id="GO:0000902">
    <property type="term" value="P:cell morphogenesis"/>
    <property type="evidence" value="ECO:0007669"/>
    <property type="project" value="TreeGrafter"/>
</dbReference>
<dbReference type="GO" id="GO:0044331">
    <property type="term" value="P:cell-cell adhesion mediated by cadherin"/>
    <property type="evidence" value="ECO:0007669"/>
    <property type="project" value="TreeGrafter"/>
</dbReference>
<keyword evidence="6" id="KW-0732">Signal</keyword>
<dbReference type="CDD" id="cd11304">
    <property type="entry name" value="Cadherin_repeat"/>
    <property type="match status" value="5"/>
</dbReference>
<evidence type="ECO:0000313" key="19">
    <source>
        <dbReference type="Ensembl" id="ENSCCRP00020031752.1"/>
    </source>
</evidence>
<evidence type="ECO:0000313" key="20">
    <source>
        <dbReference type="Proteomes" id="UP000694701"/>
    </source>
</evidence>
<dbReference type="GO" id="GO:0002009">
    <property type="term" value="P:morphogenesis of an epithelium"/>
    <property type="evidence" value="ECO:0007669"/>
    <property type="project" value="UniProtKB-ARBA"/>
</dbReference>
<dbReference type="Gene3D" id="2.60.40.60">
    <property type="entry name" value="Cadherins"/>
    <property type="match status" value="5"/>
</dbReference>
<dbReference type="GO" id="GO:0008013">
    <property type="term" value="F:beta-catenin binding"/>
    <property type="evidence" value="ECO:0007669"/>
    <property type="project" value="TreeGrafter"/>
</dbReference>
<evidence type="ECO:0000256" key="17">
    <source>
        <dbReference type="SAM" id="Phobius"/>
    </source>
</evidence>
<dbReference type="Pfam" id="PF00028">
    <property type="entry name" value="Cadherin"/>
    <property type="match status" value="5"/>
</dbReference>
<dbReference type="Pfam" id="PF01049">
    <property type="entry name" value="CADH_Y-type_LIR"/>
    <property type="match status" value="1"/>
</dbReference>
<comment type="subcellular location">
    <subcellularLocation>
        <location evidence="2">Cell junction</location>
        <location evidence="2">Adherens junction</location>
    </subcellularLocation>
    <subcellularLocation>
        <location evidence="1 15">Cell membrane</location>
        <topology evidence="1 15">Single-pass type I membrane protein</topology>
    </subcellularLocation>
</comment>
<dbReference type="InterPro" id="IPR000233">
    <property type="entry name" value="Cadherin_Y-type_LIR"/>
</dbReference>
<organism evidence="19 20">
    <name type="scientific">Cyprinus carpio</name>
    <name type="common">Common carp</name>
    <dbReference type="NCBI Taxonomy" id="7962"/>
    <lineage>
        <taxon>Eukaryota</taxon>
        <taxon>Metazoa</taxon>
        <taxon>Chordata</taxon>
        <taxon>Craniata</taxon>
        <taxon>Vertebrata</taxon>
        <taxon>Euteleostomi</taxon>
        <taxon>Actinopterygii</taxon>
        <taxon>Neopterygii</taxon>
        <taxon>Teleostei</taxon>
        <taxon>Ostariophysi</taxon>
        <taxon>Cypriniformes</taxon>
        <taxon>Cyprinidae</taxon>
        <taxon>Cyprininae</taxon>
        <taxon>Cyprinus</taxon>
    </lineage>
</organism>
<keyword evidence="9 15" id="KW-0130">Cell adhesion</keyword>
<keyword evidence="12 17" id="KW-0472">Membrane</keyword>
<dbReference type="FunFam" id="2.60.40.60:FF:000012">
    <property type="entry name" value="Cadherin 24"/>
    <property type="match status" value="1"/>
</dbReference>
<keyword evidence="8 14" id="KW-0106">Calcium</keyword>
<dbReference type="Proteomes" id="UP000694701">
    <property type="component" value="Unplaced"/>
</dbReference>
<dbReference type="InterPro" id="IPR015919">
    <property type="entry name" value="Cadherin-like_sf"/>
</dbReference>
<dbReference type="SUPFAM" id="SSF49313">
    <property type="entry name" value="Cadherin-like"/>
    <property type="match status" value="5"/>
</dbReference>
<evidence type="ECO:0000256" key="15">
    <source>
        <dbReference type="RuleBase" id="RU003318"/>
    </source>
</evidence>
<feature type="domain" description="Cadherin" evidence="18">
    <location>
        <begin position="63"/>
        <end position="143"/>
    </location>
</feature>
<evidence type="ECO:0000256" key="4">
    <source>
        <dbReference type="ARBA" id="ARBA00022692"/>
    </source>
</evidence>
<dbReference type="GO" id="GO:0005912">
    <property type="term" value="C:adherens junction"/>
    <property type="evidence" value="ECO:0007669"/>
    <property type="project" value="UniProtKB-SubCell"/>
</dbReference>
<keyword evidence="10" id="KW-0965">Cell junction</keyword>
<dbReference type="InterPro" id="IPR039808">
    <property type="entry name" value="Cadherin"/>
</dbReference>
<dbReference type="PROSITE" id="PS50268">
    <property type="entry name" value="CADHERIN_2"/>
    <property type="match status" value="5"/>
</dbReference>
<keyword evidence="11 17" id="KW-1133">Transmembrane helix</keyword>
<keyword evidence="3" id="KW-1003">Cell membrane</keyword>
<keyword evidence="13" id="KW-0325">Glycoprotein</keyword>
<keyword evidence="4 15" id="KW-0812">Transmembrane</keyword>
<dbReference type="Ensembl" id="ENSCCRT00020034730.1">
    <property type="protein sequence ID" value="ENSCCRP00020031752.1"/>
    <property type="gene ID" value="ENSCCRG00020013750.1"/>
</dbReference>
<dbReference type="FunFam" id="2.60.40.60:FF:000017">
    <property type="entry name" value="Cadherin 24"/>
    <property type="match status" value="1"/>
</dbReference>
<dbReference type="GO" id="GO:0034332">
    <property type="term" value="P:adherens junction organization"/>
    <property type="evidence" value="ECO:0007669"/>
    <property type="project" value="TreeGrafter"/>
</dbReference>
<evidence type="ECO:0000256" key="12">
    <source>
        <dbReference type="ARBA" id="ARBA00023136"/>
    </source>
</evidence>
<dbReference type="PROSITE" id="PS00232">
    <property type="entry name" value="CADHERIN_1"/>
    <property type="match status" value="2"/>
</dbReference>
<dbReference type="PANTHER" id="PTHR24027">
    <property type="entry name" value="CADHERIN-23"/>
    <property type="match status" value="1"/>
</dbReference>
<evidence type="ECO:0000256" key="2">
    <source>
        <dbReference type="ARBA" id="ARBA00004536"/>
    </source>
</evidence>
<dbReference type="InterPro" id="IPR002126">
    <property type="entry name" value="Cadherin-like_dom"/>
</dbReference>
<evidence type="ECO:0000256" key="14">
    <source>
        <dbReference type="PROSITE-ProRule" id="PRU00043"/>
    </source>
</evidence>
<dbReference type="GO" id="GO:0016339">
    <property type="term" value="P:calcium-dependent cell-cell adhesion via plasma membrane cell adhesion molecules"/>
    <property type="evidence" value="ECO:0007669"/>
    <property type="project" value="TreeGrafter"/>
</dbReference>
<evidence type="ECO:0000256" key="13">
    <source>
        <dbReference type="ARBA" id="ARBA00023180"/>
    </source>
</evidence>